<dbReference type="GO" id="GO:0002949">
    <property type="term" value="P:tRNA threonylcarbamoyladenosine modification"/>
    <property type="evidence" value="ECO:0007669"/>
    <property type="project" value="InterPro"/>
</dbReference>
<accession>A0A2S8NUY9</accession>
<evidence type="ECO:0000256" key="1">
    <source>
        <dbReference type="ARBA" id="ARBA00004496"/>
    </source>
</evidence>
<keyword evidence="7" id="KW-0547">Nucleotide-binding</keyword>
<dbReference type="InterPro" id="IPR003442">
    <property type="entry name" value="T6A_TsaE"/>
</dbReference>
<dbReference type="GO" id="GO:0016740">
    <property type="term" value="F:transferase activity"/>
    <property type="evidence" value="ECO:0007669"/>
    <property type="project" value="UniProtKB-KW"/>
</dbReference>
<comment type="caution">
    <text evidence="11">The sequence shown here is derived from an EMBL/GenBank/DDBJ whole genome shotgun (WGS) entry which is preliminary data.</text>
</comment>
<comment type="similarity">
    <text evidence="2">Belongs to the TsaE family.</text>
</comment>
<keyword evidence="12" id="KW-1185">Reference proteome</keyword>
<sequence>MCSCYKIKNVYNQITKNSTATQKAGFFLSQLINNYPCSLLKKNIILLEGKVGSGKTVFTKGIAKQLKVKTNVNSPTFFLLKTYQGKTVNLHHLDLYSILTSKNPNSLFAIVEELLETVKIGDILVVESIEKSDLFFPDWDYKVYLEILNDKTRNIIIKHKFF</sequence>
<gene>
    <name evidence="11" type="ORF">C6B37_00975</name>
</gene>
<dbReference type="Gene3D" id="3.40.50.300">
    <property type="entry name" value="P-loop containing nucleotide triphosphate hydrolases"/>
    <property type="match status" value="1"/>
</dbReference>
<reference evidence="11 12" key="1">
    <citation type="submission" date="2018-02" db="EMBL/GenBank/DDBJ databases">
        <title>Metagenomics reveals mixed infection of spiroplasma and phytoplasma in chicory.</title>
        <authorList>
            <person name="Polano C."/>
            <person name="Moruzzi S."/>
            <person name="Ermacora P."/>
            <person name="Ferrini F."/>
            <person name="Martini M."/>
            <person name="Firrao G."/>
        </authorList>
    </citation>
    <scope>NUCLEOTIDE SEQUENCE [LARGE SCALE GENOMIC DNA]</scope>
    <source>
        <strain evidence="11 12">ChiP</strain>
    </source>
</reference>
<keyword evidence="6" id="KW-0479">Metal-binding</keyword>
<dbReference type="GO" id="GO:0046872">
    <property type="term" value="F:metal ion binding"/>
    <property type="evidence" value="ECO:0007669"/>
    <property type="project" value="UniProtKB-KW"/>
</dbReference>
<proteinExistence type="inferred from homology"/>
<evidence type="ECO:0000256" key="6">
    <source>
        <dbReference type="ARBA" id="ARBA00022723"/>
    </source>
</evidence>
<dbReference type="EMBL" id="PUUG01000018">
    <property type="protein sequence ID" value="PQP79811.1"/>
    <property type="molecule type" value="Genomic_DNA"/>
</dbReference>
<evidence type="ECO:0000313" key="11">
    <source>
        <dbReference type="EMBL" id="PQP79811.1"/>
    </source>
</evidence>
<evidence type="ECO:0000256" key="7">
    <source>
        <dbReference type="ARBA" id="ARBA00022741"/>
    </source>
</evidence>
<keyword evidence="8" id="KW-0067">ATP-binding</keyword>
<dbReference type="GO" id="GO:0005524">
    <property type="term" value="F:ATP binding"/>
    <property type="evidence" value="ECO:0007669"/>
    <property type="project" value="UniProtKB-KW"/>
</dbReference>
<keyword evidence="4" id="KW-0963">Cytoplasm</keyword>
<evidence type="ECO:0000256" key="3">
    <source>
        <dbReference type="ARBA" id="ARBA00019010"/>
    </source>
</evidence>
<dbReference type="SUPFAM" id="SSF52540">
    <property type="entry name" value="P-loop containing nucleoside triphosphate hydrolases"/>
    <property type="match status" value="1"/>
</dbReference>
<evidence type="ECO:0000256" key="8">
    <source>
        <dbReference type="ARBA" id="ARBA00022840"/>
    </source>
</evidence>
<keyword evidence="11" id="KW-0808">Transferase</keyword>
<evidence type="ECO:0000256" key="2">
    <source>
        <dbReference type="ARBA" id="ARBA00007599"/>
    </source>
</evidence>
<keyword evidence="5" id="KW-0819">tRNA processing</keyword>
<evidence type="ECO:0000256" key="4">
    <source>
        <dbReference type="ARBA" id="ARBA00022490"/>
    </source>
</evidence>
<dbReference type="NCBIfam" id="TIGR00150">
    <property type="entry name" value="T6A_YjeE"/>
    <property type="match status" value="1"/>
</dbReference>
<dbReference type="Proteomes" id="UP000238672">
    <property type="component" value="Unassembled WGS sequence"/>
</dbReference>
<dbReference type="PANTHER" id="PTHR33540:SF2">
    <property type="entry name" value="TRNA THREONYLCARBAMOYLADENOSINE BIOSYNTHESIS PROTEIN TSAE"/>
    <property type="match status" value="1"/>
</dbReference>
<dbReference type="AlphaFoldDB" id="A0A2S8NUY9"/>
<name>A0A2S8NUY9_9MOLU</name>
<evidence type="ECO:0000313" key="12">
    <source>
        <dbReference type="Proteomes" id="UP000238672"/>
    </source>
</evidence>
<dbReference type="GO" id="GO:0005737">
    <property type="term" value="C:cytoplasm"/>
    <property type="evidence" value="ECO:0007669"/>
    <property type="project" value="UniProtKB-SubCell"/>
</dbReference>
<dbReference type="InterPro" id="IPR027417">
    <property type="entry name" value="P-loop_NTPase"/>
</dbReference>
<dbReference type="PANTHER" id="PTHR33540">
    <property type="entry name" value="TRNA THREONYLCARBAMOYLADENOSINE BIOSYNTHESIS PROTEIN TSAE"/>
    <property type="match status" value="1"/>
</dbReference>
<comment type="subcellular location">
    <subcellularLocation>
        <location evidence="1">Cytoplasm</location>
    </subcellularLocation>
</comment>
<organism evidence="11 12">
    <name type="scientific">Candidatus Phytoplasma phoenicium</name>
    <dbReference type="NCBI Taxonomy" id="198422"/>
    <lineage>
        <taxon>Bacteria</taxon>
        <taxon>Bacillati</taxon>
        <taxon>Mycoplasmatota</taxon>
        <taxon>Mollicutes</taxon>
        <taxon>Acholeplasmatales</taxon>
        <taxon>Acholeplasmataceae</taxon>
        <taxon>Candidatus Phytoplasma</taxon>
        <taxon>16SrIX (Pigeon pea witches'-broom group)</taxon>
    </lineage>
</organism>
<evidence type="ECO:0000256" key="10">
    <source>
        <dbReference type="ARBA" id="ARBA00032441"/>
    </source>
</evidence>
<keyword evidence="9" id="KW-0460">Magnesium</keyword>
<evidence type="ECO:0000256" key="9">
    <source>
        <dbReference type="ARBA" id="ARBA00022842"/>
    </source>
</evidence>
<protein>
    <recommendedName>
        <fullName evidence="3">tRNA threonylcarbamoyladenosine biosynthesis protein TsaE</fullName>
    </recommendedName>
    <alternativeName>
        <fullName evidence="10">t(6)A37 threonylcarbamoyladenosine biosynthesis protein TsaE</fullName>
    </alternativeName>
</protein>
<evidence type="ECO:0000256" key="5">
    <source>
        <dbReference type="ARBA" id="ARBA00022694"/>
    </source>
</evidence>
<dbReference type="Pfam" id="PF02367">
    <property type="entry name" value="TsaE"/>
    <property type="match status" value="1"/>
</dbReference>